<dbReference type="Gene3D" id="3.40.50.1820">
    <property type="entry name" value="alpha/beta hydrolase"/>
    <property type="match status" value="1"/>
</dbReference>
<keyword evidence="4" id="KW-1185">Reference proteome</keyword>
<gene>
    <name evidence="3" type="ORF">ACFPZI_01935</name>
</gene>
<organism evidence="3 4">
    <name type="scientific">Streptomyces chlorus</name>
    <dbReference type="NCBI Taxonomy" id="887452"/>
    <lineage>
        <taxon>Bacteria</taxon>
        <taxon>Bacillati</taxon>
        <taxon>Actinomycetota</taxon>
        <taxon>Actinomycetes</taxon>
        <taxon>Kitasatosporales</taxon>
        <taxon>Streptomycetaceae</taxon>
        <taxon>Streptomyces</taxon>
    </lineage>
</organism>
<dbReference type="InterPro" id="IPR001031">
    <property type="entry name" value="Thioesterase"/>
</dbReference>
<dbReference type="EMBL" id="JBHSOA010000003">
    <property type="protein sequence ID" value="MFC5850637.1"/>
    <property type="molecule type" value="Genomic_DNA"/>
</dbReference>
<feature type="domain" description="Thioesterase" evidence="2">
    <location>
        <begin position="17"/>
        <end position="222"/>
    </location>
</feature>
<dbReference type="PANTHER" id="PTHR11487">
    <property type="entry name" value="THIOESTERASE"/>
    <property type="match status" value="1"/>
</dbReference>
<evidence type="ECO:0000313" key="4">
    <source>
        <dbReference type="Proteomes" id="UP001596180"/>
    </source>
</evidence>
<protein>
    <submittedName>
        <fullName evidence="3">Thioesterase II family protein</fullName>
    </submittedName>
</protein>
<dbReference type="Proteomes" id="UP001596180">
    <property type="component" value="Unassembled WGS sequence"/>
</dbReference>
<accession>A0ABW1DR55</accession>
<name>A0ABW1DR55_9ACTN</name>
<dbReference type="Pfam" id="PF00975">
    <property type="entry name" value="Thioesterase"/>
    <property type="match status" value="1"/>
</dbReference>
<dbReference type="RefSeq" id="WP_381357225.1">
    <property type="nucleotide sequence ID" value="NZ_JBHSOA010000003.1"/>
</dbReference>
<dbReference type="InterPro" id="IPR012223">
    <property type="entry name" value="TEII"/>
</dbReference>
<dbReference type="InterPro" id="IPR029058">
    <property type="entry name" value="AB_hydrolase_fold"/>
</dbReference>
<comment type="similarity">
    <text evidence="1">Belongs to the thioesterase family.</text>
</comment>
<evidence type="ECO:0000256" key="1">
    <source>
        <dbReference type="ARBA" id="ARBA00007169"/>
    </source>
</evidence>
<evidence type="ECO:0000313" key="3">
    <source>
        <dbReference type="EMBL" id="MFC5850637.1"/>
    </source>
</evidence>
<evidence type="ECO:0000259" key="2">
    <source>
        <dbReference type="Pfam" id="PF00975"/>
    </source>
</evidence>
<comment type="caution">
    <text evidence="3">The sequence shown here is derived from an EMBL/GenBank/DDBJ whole genome shotgun (WGS) entry which is preliminary data.</text>
</comment>
<proteinExistence type="inferred from homology"/>
<dbReference type="PANTHER" id="PTHR11487:SF0">
    <property type="entry name" value="S-ACYL FATTY ACID SYNTHASE THIOESTERASE, MEDIUM CHAIN"/>
    <property type="match status" value="1"/>
</dbReference>
<reference evidence="4" key="1">
    <citation type="journal article" date="2019" name="Int. J. Syst. Evol. Microbiol.">
        <title>The Global Catalogue of Microorganisms (GCM) 10K type strain sequencing project: providing services to taxonomists for standard genome sequencing and annotation.</title>
        <authorList>
            <consortium name="The Broad Institute Genomics Platform"/>
            <consortium name="The Broad Institute Genome Sequencing Center for Infectious Disease"/>
            <person name="Wu L."/>
            <person name="Ma J."/>
        </authorList>
    </citation>
    <scope>NUCLEOTIDE SEQUENCE [LARGE SCALE GENOMIC DNA]</scope>
    <source>
        <strain evidence="4">JCM 10411</strain>
    </source>
</reference>
<sequence length="248" mass="27045">MTVDWTAGTRDPHAPVRLFCFAHAGGGSTLFLPWRRMLAPYVDVVPIVLPGRERRYHEPPYTRMSDLVEDLVPALEPLLDRPYALFGHSMGAMVAYEAAQRLRPAPGMVFVSGRRVPGGTGVRHLLGDREFLEVLTGLGGTPTAVLDSPDLANLFLPSLRADFRLVETYQPAATPPLACPVTALTGDADPEVAPAQMARWADLTTGGFSLHVFPGDHFYLKGLPEALRRTLLDATGRLIEQPATPQRS</sequence>
<dbReference type="SUPFAM" id="SSF53474">
    <property type="entry name" value="alpha/beta-Hydrolases"/>
    <property type="match status" value="1"/>
</dbReference>